<accession>A0A2A5RN37</accession>
<feature type="transmembrane region" description="Helical" evidence="2">
    <location>
        <begin position="99"/>
        <end position="120"/>
    </location>
</feature>
<sequence length="208" mass="23102">MFNIGGYNLGNFAIPFVASFFAQAIPFIAMFDMGNSFMVAGTTQAIVETSSKQQKNGFDLRDPLRILLKSPPFVVYVCMVILALIHVKVPDFIIEPLSFIAKGNSFLSLFMIGLFMQVSFKKSGLATIGRVLFFRYTFAFLLALTVYFLFPFSHLVKMVLILILFTPISFLTTIQATQFGVDEGQAGFVSSLSMIISLILMSLIVILL</sequence>
<dbReference type="EMBL" id="JXJU01000003">
    <property type="protein sequence ID" value="PCS00762.1"/>
    <property type="molecule type" value="Genomic_DNA"/>
</dbReference>
<name>A0A2A5RN37_9LACT</name>
<gene>
    <name evidence="3" type="ORF">RT41_GL001144</name>
</gene>
<keyword evidence="2" id="KW-0812">Transmembrane</keyword>
<keyword evidence="4" id="KW-1185">Reference proteome</keyword>
<feature type="transmembrane region" description="Helical" evidence="2">
    <location>
        <begin position="156"/>
        <end position="174"/>
    </location>
</feature>
<dbReference type="PANTHER" id="PTHR36838">
    <property type="entry name" value="AUXIN EFFLUX CARRIER FAMILY PROTEIN"/>
    <property type="match status" value="1"/>
</dbReference>
<protein>
    <recommendedName>
        <fullName evidence="5">Permease</fullName>
    </recommendedName>
</protein>
<keyword evidence="1" id="KW-0813">Transport</keyword>
<keyword evidence="2" id="KW-0472">Membrane</keyword>
<evidence type="ECO:0008006" key="5">
    <source>
        <dbReference type="Google" id="ProtNLM"/>
    </source>
</evidence>
<comment type="caution">
    <text evidence="3">The sequence shown here is derived from an EMBL/GenBank/DDBJ whole genome shotgun (WGS) entry which is preliminary data.</text>
</comment>
<evidence type="ECO:0000256" key="2">
    <source>
        <dbReference type="SAM" id="Phobius"/>
    </source>
</evidence>
<dbReference type="AlphaFoldDB" id="A0A2A5RN37"/>
<dbReference type="PANTHER" id="PTHR36838:SF3">
    <property type="entry name" value="TRANSPORTER AUXIN EFFLUX CARRIER EC FAMILY"/>
    <property type="match status" value="1"/>
</dbReference>
<feature type="transmembrane region" description="Helical" evidence="2">
    <location>
        <begin position="12"/>
        <end position="31"/>
    </location>
</feature>
<proteinExistence type="predicted"/>
<feature type="transmembrane region" description="Helical" evidence="2">
    <location>
        <begin position="66"/>
        <end position="87"/>
    </location>
</feature>
<evidence type="ECO:0000313" key="3">
    <source>
        <dbReference type="EMBL" id="PCS00762.1"/>
    </source>
</evidence>
<organism evidence="3 4">
    <name type="scientific">Lactococcus fujiensis JCM 16395</name>
    <dbReference type="NCBI Taxonomy" id="1291764"/>
    <lineage>
        <taxon>Bacteria</taxon>
        <taxon>Bacillati</taxon>
        <taxon>Bacillota</taxon>
        <taxon>Bacilli</taxon>
        <taxon>Lactobacillales</taxon>
        <taxon>Streptococcaceae</taxon>
        <taxon>Lactococcus</taxon>
    </lineage>
</organism>
<reference evidence="3 4" key="1">
    <citation type="submission" date="2014-12" db="EMBL/GenBank/DDBJ databases">
        <title>Draft genome sequences of 10 type strains of Lactococcus.</title>
        <authorList>
            <person name="Sun Z."/>
            <person name="Zhong Z."/>
            <person name="Liu W."/>
            <person name="Zhang W."/>
            <person name="Zhang H."/>
        </authorList>
    </citation>
    <scope>NUCLEOTIDE SEQUENCE [LARGE SCALE GENOMIC DNA]</scope>
    <source>
        <strain evidence="3 4">JCM 16395</strain>
    </source>
</reference>
<keyword evidence="2" id="KW-1133">Transmembrane helix</keyword>
<dbReference type="Proteomes" id="UP000218181">
    <property type="component" value="Unassembled WGS sequence"/>
</dbReference>
<feature type="transmembrane region" description="Helical" evidence="2">
    <location>
        <begin position="186"/>
        <end position="207"/>
    </location>
</feature>
<evidence type="ECO:0000313" key="4">
    <source>
        <dbReference type="Proteomes" id="UP000218181"/>
    </source>
</evidence>
<feature type="transmembrane region" description="Helical" evidence="2">
    <location>
        <begin position="132"/>
        <end position="150"/>
    </location>
</feature>
<dbReference type="STRING" id="1291764.GCA_001311235_00675"/>
<evidence type="ECO:0000256" key="1">
    <source>
        <dbReference type="ARBA" id="ARBA00022448"/>
    </source>
</evidence>